<evidence type="ECO:0000313" key="1">
    <source>
        <dbReference type="EMBL" id="KAF0381809.1"/>
    </source>
</evidence>
<accession>A0A8H3X1K9</accession>
<dbReference type="AlphaFoldDB" id="A0A8H3X1K9"/>
<name>A0A8H3X1K9_GIGMA</name>
<dbReference type="EMBL" id="WTPW01002450">
    <property type="protein sequence ID" value="KAF0381809.1"/>
    <property type="molecule type" value="Genomic_DNA"/>
</dbReference>
<evidence type="ECO:0000313" key="2">
    <source>
        <dbReference type="Proteomes" id="UP000439903"/>
    </source>
</evidence>
<sequence>MTFFKSFNRQKESRSQYQQDFLRFLDKALVKYKAQRNVSRTNKHNRDEIFAGLKNKLAIDYFKNIDLLDNYEYKVAKKIFYLRSMQKIRNKTLFQKCAQNEYPDELPEQFGCFFPITERGDLRDIPEYYSRLRQYYTFDKLPETYFNVLSKNLQLLFTSQELKEQLRNLFSCKPTNEEVFRTYINLLRKHYSFTRVPKCSS</sequence>
<gene>
    <name evidence="1" type="ORF">F8M41_012040</name>
</gene>
<dbReference type="OrthoDB" id="10596675at2759"/>
<reference evidence="1 2" key="1">
    <citation type="journal article" date="2019" name="Environ. Microbiol.">
        <title>At the nexus of three kingdoms: the genome of the mycorrhizal fungus Gigaspora margarita provides insights into plant, endobacterial and fungal interactions.</title>
        <authorList>
            <person name="Venice F."/>
            <person name="Ghignone S."/>
            <person name="Salvioli di Fossalunga A."/>
            <person name="Amselem J."/>
            <person name="Novero M."/>
            <person name="Xianan X."/>
            <person name="Sedzielewska Toro K."/>
            <person name="Morin E."/>
            <person name="Lipzen A."/>
            <person name="Grigoriev I.V."/>
            <person name="Henrissat B."/>
            <person name="Martin F.M."/>
            <person name="Bonfante P."/>
        </authorList>
    </citation>
    <scope>NUCLEOTIDE SEQUENCE [LARGE SCALE GENOMIC DNA]</scope>
    <source>
        <strain evidence="1 2">BEG34</strain>
    </source>
</reference>
<dbReference type="Proteomes" id="UP000439903">
    <property type="component" value="Unassembled WGS sequence"/>
</dbReference>
<protein>
    <submittedName>
        <fullName evidence="1">Uncharacterized protein</fullName>
    </submittedName>
</protein>
<keyword evidence="2" id="KW-1185">Reference proteome</keyword>
<comment type="caution">
    <text evidence="1">The sequence shown here is derived from an EMBL/GenBank/DDBJ whole genome shotgun (WGS) entry which is preliminary data.</text>
</comment>
<proteinExistence type="predicted"/>
<organism evidence="1 2">
    <name type="scientific">Gigaspora margarita</name>
    <dbReference type="NCBI Taxonomy" id="4874"/>
    <lineage>
        <taxon>Eukaryota</taxon>
        <taxon>Fungi</taxon>
        <taxon>Fungi incertae sedis</taxon>
        <taxon>Mucoromycota</taxon>
        <taxon>Glomeromycotina</taxon>
        <taxon>Glomeromycetes</taxon>
        <taxon>Diversisporales</taxon>
        <taxon>Gigasporaceae</taxon>
        <taxon>Gigaspora</taxon>
    </lineage>
</organism>